<evidence type="ECO:0000313" key="1">
    <source>
        <dbReference type="EMBL" id="MBB3676709.1"/>
    </source>
</evidence>
<protein>
    <submittedName>
        <fullName evidence="1">Uncharacterized protein</fullName>
    </submittedName>
</protein>
<comment type="caution">
    <text evidence="1">The sequence shown here is derived from an EMBL/GenBank/DDBJ whole genome shotgun (WGS) entry which is preliminary data.</text>
</comment>
<name>A0A839Y1S7_9ACTN</name>
<evidence type="ECO:0000313" key="2">
    <source>
        <dbReference type="Proteomes" id="UP000580718"/>
    </source>
</evidence>
<sequence length="41" mass="4772">MTHYPNAALEAELAYRREQVAKSFATGSRRGSWIARRRRAH</sequence>
<dbReference type="RefSeq" id="WP_258372659.1">
    <property type="nucleotide sequence ID" value="NZ_JACIBU010000001.1"/>
</dbReference>
<reference evidence="1 2" key="1">
    <citation type="submission" date="2020-08" db="EMBL/GenBank/DDBJ databases">
        <title>Sequencing the genomes of 1000 actinobacteria strains.</title>
        <authorList>
            <person name="Klenk H.-P."/>
        </authorList>
    </citation>
    <scope>NUCLEOTIDE SEQUENCE [LARGE SCALE GENOMIC DNA]</scope>
    <source>
        <strain evidence="1 2">DSM 16678</strain>
    </source>
</reference>
<dbReference type="AlphaFoldDB" id="A0A839Y1S7"/>
<organism evidence="1 2">
    <name type="scientific">Modestobacter versicolor</name>
    <dbReference type="NCBI Taxonomy" id="429133"/>
    <lineage>
        <taxon>Bacteria</taxon>
        <taxon>Bacillati</taxon>
        <taxon>Actinomycetota</taxon>
        <taxon>Actinomycetes</taxon>
        <taxon>Geodermatophilales</taxon>
        <taxon>Geodermatophilaceae</taxon>
        <taxon>Modestobacter</taxon>
    </lineage>
</organism>
<proteinExistence type="predicted"/>
<dbReference type="Proteomes" id="UP000580718">
    <property type="component" value="Unassembled WGS sequence"/>
</dbReference>
<dbReference type="EMBL" id="JACIBU010000001">
    <property type="protein sequence ID" value="MBB3676709.1"/>
    <property type="molecule type" value="Genomic_DNA"/>
</dbReference>
<accession>A0A839Y1S7</accession>
<gene>
    <name evidence="1" type="ORF">FHX36_002444</name>
</gene>